<dbReference type="InParanoid" id="A0A0C3J3K0"/>
<reference evidence="1 2" key="1">
    <citation type="submission" date="2014-04" db="EMBL/GenBank/DDBJ databases">
        <authorList>
            <consortium name="DOE Joint Genome Institute"/>
            <person name="Kuo A."/>
            <person name="Kohler A."/>
            <person name="Costa M.D."/>
            <person name="Nagy L.G."/>
            <person name="Floudas D."/>
            <person name="Copeland A."/>
            <person name="Barry K.W."/>
            <person name="Cichocki N."/>
            <person name="Veneault-Fourrey C."/>
            <person name="LaButti K."/>
            <person name="Lindquist E.A."/>
            <person name="Lipzen A."/>
            <person name="Lundell T."/>
            <person name="Morin E."/>
            <person name="Murat C."/>
            <person name="Sun H."/>
            <person name="Tunlid A."/>
            <person name="Henrissat B."/>
            <person name="Grigoriev I.V."/>
            <person name="Hibbett D.S."/>
            <person name="Martin F."/>
            <person name="Nordberg H.P."/>
            <person name="Cantor M.N."/>
            <person name="Hua S.X."/>
        </authorList>
    </citation>
    <scope>NUCLEOTIDE SEQUENCE [LARGE SCALE GENOMIC DNA]</scope>
    <source>
        <strain evidence="1 2">Marx 270</strain>
    </source>
</reference>
<dbReference type="AlphaFoldDB" id="A0A0C3J3K0"/>
<protein>
    <submittedName>
        <fullName evidence="1">Uncharacterized protein</fullName>
    </submittedName>
</protein>
<sequence length="63" mass="7319">MFGIGEFHPPHFPLRPDIHPQRWRRLHYSKLLFQSVSHPSLSLASSPTQLVLEFRGEKNDAIV</sequence>
<proteinExistence type="predicted"/>
<feature type="non-terminal residue" evidence="1">
    <location>
        <position position="63"/>
    </location>
</feature>
<accession>A0A0C3J3K0</accession>
<evidence type="ECO:0000313" key="2">
    <source>
        <dbReference type="Proteomes" id="UP000054217"/>
    </source>
</evidence>
<dbReference type="HOGENOM" id="CLU_2892166_0_0_1"/>
<dbReference type="Proteomes" id="UP000054217">
    <property type="component" value="Unassembled WGS sequence"/>
</dbReference>
<keyword evidence="2" id="KW-1185">Reference proteome</keyword>
<reference evidence="2" key="2">
    <citation type="submission" date="2015-01" db="EMBL/GenBank/DDBJ databases">
        <title>Evolutionary Origins and Diversification of the Mycorrhizal Mutualists.</title>
        <authorList>
            <consortium name="DOE Joint Genome Institute"/>
            <consortium name="Mycorrhizal Genomics Consortium"/>
            <person name="Kohler A."/>
            <person name="Kuo A."/>
            <person name="Nagy L.G."/>
            <person name="Floudas D."/>
            <person name="Copeland A."/>
            <person name="Barry K.W."/>
            <person name="Cichocki N."/>
            <person name="Veneault-Fourrey C."/>
            <person name="LaButti K."/>
            <person name="Lindquist E.A."/>
            <person name="Lipzen A."/>
            <person name="Lundell T."/>
            <person name="Morin E."/>
            <person name="Murat C."/>
            <person name="Riley R."/>
            <person name="Ohm R."/>
            <person name="Sun H."/>
            <person name="Tunlid A."/>
            <person name="Henrissat B."/>
            <person name="Grigoriev I.V."/>
            <person name="Hibbett D.S."/>
            <person name="Martin F."/>
        </authorList>
    </citation>
    <scope>NUCLEOTIDE SEQUENCE [LARGE SCALE GENOMIC DNA]</scope>
    <source>
        <strain evidence="2">Marx 270</strain>
    </source>
</reference>
<name>A0A0C3J3K0_PISTI</name>
<organism evidence="1 2">
    <name type="scientific">Pisolithus tinctorius Marx 270</name>
    <dbReference type="NCBI Taxonomy" id="870435"/>
    <lineage>
        <taxon>Eukaryota</taxon>
        <taxon>Fungi</taxon>
        <taxon>Dikarya</taxon>
        <taxon>Basidiomycota</taxon>
        <taxon>Agaricomycotina</taxon>
        <taxon>Agaricomycetes</taxon>
        <taxon>Agaricomycetidae</taxon>
        <taxon>Boletales</taxon>
        <taxon>Sclerodermatineae</taxon>
        <taxon>Pisolithaceae</taxon>
        <taxon>Pisolithus</taxon>
    </lineage>
</organism>
<gene>
    <name evidence="1" type="ORF">M404DRAFT_1001141</name>
</gene>
<dbReference type="EMBL" id="KN831975">
    <property type="protein sequence ID" value="KIO03658.1"/>
    <property type="molecule type" value="Genomic_DNA"/>
</dbReference>
<evidence type="ECO:0000313" key="1">
    <source>
        <dbReference type="EMBL" id="KIO03658.1"/>
    </source>
</evidence>